<dbReference type="Proteomes" id="UP000613266">
    <property type="component" value="Unassembled WGS sequence"/>
</dbReference>
<gene>
    <name evidence="3" type="primary">mnmH</name>
    <name evidence="3" type="ORF">I7X39_15690</name>
</gene>
<keyword evidence="4" id="KW-1185">Reference proteome</keyword>
<dbReference type="InterPro" id="IPR058840">
    <property type="entry name" value="AAA_SelU"/>
</dbReference>
<evidence type="ECO:0000313" key="4">
    <source>
        <dbReference type="Proteomes" id="UP000613266"/>
    </source>
</evidence>
<dbReference type="AlphaFoldDB" id="A0A931J3Z5"/>
<dbReference type="Gene3D" id="3.40.250.10">
    <property type="entry name" value="Rhodanese-like domain"/>
    <property type="match status" value="1"/>
</dbReference>
<dbReference type="EMBL" id="JAEDAK010000011">
    <property type="protein sequence ID" value="MBH9578333.1"/>
    <property type="molecule type" value="Genomic_DNA"/>
</dbReference>
<dbReference type="NCBIfam" id="TIGR03167">
    <property type="entry name" value="tRNA_sel_U_synt"/>
    <property type="match status" value="1"/>
</dbReference>
<dbReference type="InterPro" id="IPR017582">
    <property type="entry name" value="SelU"/>
</dbReference>
<dbReference type="NCBIfam" id="NF008750">
    <property type="entry name" value="PRK11784.1-2"/>
    <property type="match status" value="1"/>
</dbReference>
<evidence type="ECO:0000256" key="1">
    <source>
        <dbReference type="ARBA" id="ARBA00023266"/>
    </source>
</evidence>
<keyword evidence="1" id="KW-0711">Selenium</keyword>
<sequence>MTAPEEALGIRPFASYARIIDARTPKEYAEDHIPGAINLPIVSQDEFAEVGTLHRTNPHQAYVIGAQYALRNVARYIGEVIAQHGPKDRLLIYCFRGGKRSRAWADPVRNIGYPVDVLPGGWKAYRAWVREQLDQWPAKLQLRVLGGSTACGKTRLLQALAAEGAQVLDLEGIARHRGSLLGALPGQPQPTQKSFDSELLQALQRLDPARPVWVEAESKKIGNVQLPTPLHEALRAAPTWRVAAPLAARVQVCREDYAHFAAAPLEMVAKLEPLKPLVGGETLAHWRALAEAGDSDALFASVMERHYDPCYERSLKREHTLTPVELAGVDEASLRAAARALIAAEVPR</sequence>
<dbReference type="PROSITE" id="PS50206">
    <property type="entry name" value="RHODANESE_3"/>
    <property type="match status" value="1"/>
</dbReference>
<proteinExistence type="predicted"/>
<dbReference type="GO" id="GO:0004792">
    <property type="term" value="F:thiosulfate-cyanide sulfurtransferase activity"/>
    <property type="evidence" value="ECO:0007669"/>
    <property type="project" value="InterPro"/>
</dbReference>
<reference evidence="3" key="1">
    <citation type="submission" date="2020-12" db="EMBL/GenBank/DDBJ databases">
        <title>The genome sequence of Inhella sp. 1Y17.</title>
        <authorList>
            <person name="Liu Y."/>
        </authorList>
    </citation>
    <scope>NUCLEOTIDE SEQUENCE</scope>
    <source>
        <strain evidence="3">1Y17</strain>
    </source>
</reference>
<dbReference type="GO" id="GO:0002098">
    <property type="term" value="P:tRNA wobble uridine modification"/>
    <property type="evidence" value="ECO:0007669"/>
    <property type="project" value="InterPro"/>
</dbReference>
<accession>A0A931J3Z5</accession>
<name>A0A931J3Z5_9BURK</name>
<feature type="domain" description="Rhodanese" evidence="2">
    <location>
        <begin position="17"/>
        <end position="134"/>
    </location>
</feature>
<dbReference type="InterPro" id="IPR036873">
    <property type="entry name" value="Rhodanese-like_dom_sf"/>
</dbReference>
<dbReference type="PANTHER" id="PTHR30401:SF0">
    <property type="entry name" value="TRNA 2-SELENOURIDINE SYNTHASE"/>
    <property type="match status" value="1"/>
</dbReference>
<dbReference type="PROSITE" id="PS00380">
    <property type="entry name" value="RHODANESE_1"/>
    <property type="match status" value="1"/>
</dbReference>
<dbReference type="SUPFAM" id="SSF52821">
    <property type="entry name" value="Rhodanese/Cell cycle control phosphatase"/>
    <property type="match status" value="1"/>
</dbReference>
<evidence type="ECO:0000313" key="3">
    <source>
        <dbReference type="EMBL" id="MBH9578333.1"/>
    </source>
</evidence>
<dbReference type="InterPro" id="IPR001763">
    <property type="entry name" value="Rhodanese-like_dom"/>
</dbReference>
<dbReference type="NCBIfam" id="NF008752">
    <property type="entry name" value="PRK11784.1-4"/>
    <property type="match status" value="1"/>
</dbReference>
<dbReference type="Pfam" id="PF00581">
    <property type="entry name" value="Rhodanese"/>
    <property type="match status" value="1"/>
</dbReference>
<dbReference type="InterPro" id="IPR001307">
    <property type="entry name" value="Thiosulphate_STrfase_CS"/>
</dbReference>
<dbReference type="RefSeq" id="WP_198112103.1">
    <property type="nucleotide sequence ID" value="NZ_JAEDAK010000011.1"/>
</dbReference>
<evidence type="ECO:0000259" key="2">
    <source>
        <dbReference type="PROSITE" id="PS50206"/>
    </source>
</evidence>
<dbReference type="PANTHER" id="PTHR30401">
    <property type="entry name" value="TRNA 2-SELENOURIDINE SYNTHASE"/>
    <property type="match status" value="1"/>
</dbReference>
<dbReference type="SMART" id="SM00450">
    <property type="entry name" value="RHOD"/>
    <property type="match status" value="1"/>
</dbReference>
<dbReference type="GO" id="GO:0043828">
    <property type="term" value="F:tRNA 2-selenouridine synthase activity"/>
    <property type="evidence" value="ECO:0007669"/>
    <property type="project" value="InterPro"/>
</dbReference>
<protein>
    <submittedName>
        <fullName evidence="3">tRNA 2-selenouridine(34) synthase MnmH</fullName>
    </submittedName>
</protein>
<organism evidence="3 4">
    <name type="scientific">Inhella proteolytica</name>
    <dbReference type="NCBI Taxonomy" id="2795029"/>
    <lineage>
        <taxon>Bacteria</taxon>
        <taxon>Pseudomonadati</taxon>
        <taxon>Pseudomonadota</taxon>
        <taxon>Betaproteobacteria</taxon>
        <taxon>Burkholderiales</taxon>
        <taxon>Sphaerotilaceae</taxon>
        <taxon>Inhella</taxon>
    </lineage>
</organism>
<dbReference type="Pfam" id="PF26341">
    <property type="entry name" value="AAA_SelU"/>
    <property type="match status" value="1"/>
</dbReference>
<comment type="caution">
    <text evidence="3">The sequence shown here is derived from an EMBL/GenBank/DDBJ whole genome shotgun (WGS) entry which is preliminary data.</text>
</comment>